<dbReference type="AlphaFoldDB" id="A0A926EQX7"/>
<protein>
    <submittedName>
        <fullName evidence="1">Uncharacterized protein</fullName>
    </submittedName>
</protein>
<keyword evidence="2" id="KW-1185">Reference proteome</keyword>
<dbReference type="Proteomes" id="UP000623678">
    <property type="component" value="Unassembled WGS sequence"/>
</dbReference>
<sequence>MTKIFAFGGDCNFSDEAYGHQVLARKQVALVLSQKMEDGLFTSSQAEKIAEDLFYGNAARLYHI</sequence>
<organism evidence="1 2">
    <name type="scientific">Youxingia wuxianensis</name>
    <dbReference type="NCBI Taxonomy" id="2763678"/>
    <lineage>
        <taxon>Bacteria</taxon>
        <taxon>Bacillati</taxon>
        <taxon>Bacillota</taxon>
        <taxon>Clostridia</taxon>
        <taxon>Eubacteriales</taxon>
        <taxon>Oscillospiraceae</taxon>
        <taxon>Youxingia</taxon>
    </lineage>
</organism>
<evidence type="ECO:0000313" key="1">
    <source>
        <dbReference type="EMBL" id="MBC8584899.1"/>
    </source>
</evidence>
<dbReference type="EMBL" id="JACRTD010000003">
    <property type="protein sequence ID" value="MBC8584899.1"/>
    <property type="molecule type" value="Genomic_DNA"/>
</dbReference>
<name>A0A926EQX7_9FIRM</name>
<evidence type="ECO:0000313" key="2">
    <source>
        <dbReference type="Proteomes" id="UP000623678"/>
    </source>
</evidence>
<dbReference type="RefSeq" id="WP_262394687.1">
    <property type="nucleotide sequence ID" value="NZ_JACRTD010000003.1"/>
</dbReference>
<reference evidence="1" key="1">
    <citation type="submission" date="2020-08" db="EMBL/GenBank/DDBJ databases">
        <title>Genome public.</title>
        <authorList>
            <person name="Liu C."/>
            <person name="Sun Q."/>
        </authorList>
    </citation>
    <scope>NUCLEOTIDE SEQUENCE</scope>
    <source>
        <strain evidence="1">NSJ-64</strain>
    </source>
</reference>
<accession>A0A926EQX7</accession>
<proteinExistence type="predicted"/>
<gene>
    <name evidence="1" type="ORF">H8705_04815</name>
</gene>
<comment type="caution">
    <text evidence="1">The sequence shown here is derived from an EMBL/GenBank/DDBJ whole genome shotgun (WGS) entry which is preliminary data.</text>
</comment>
<dbReference type="Gene3D" id="3.20.20.140">
    <property type="entry name" value="Metal-dependent hydrolases"/>
    <property type="match status" value="1"/>
</dbReference>